<proteinExistence type="predicted"/>
<accession>A0A2M6WX49</accession>
<reference evidence="3" key="1">
    <citation type="submission" date="2017-09" db="EMBL/GenBank/DDBJ databases">
        <title>Depth-based differentiation of microbial function through sediment-hosted aquifers and enrichment of novel symbionts in the deep terrestrial subsurface.</title>
        <authorList>
            <person name="Probst A.J."/>
            <person name="Ladd B."/>
            <person name="Jarett J.K."/>
            <person name="Geller-Mcgrath D.E."/>
            <person name="Sieber C.M.K."/>
            <person name="Emerson J.B."/>
            <person name="Anantharaman K."/>
            <person name="Thomas B.C."/>
            <person name="Malmstrom R."/>
            <person name="Stieglmeier M."/>
            <person name="Klingl A."/>
            <person name="Woyke T."/>
            <person name="Ryan C.M."/>
            <person name="Banfield J.F."/>
        </authorList>
    </citation>
    <scope>NUCLEOTIDE SEQUENCE [LARGE SCALE GENOMIC DNA]</scope>
</reference>
<evidence type="ECO:0000256" key="1">
    <source>
        <dbReference type="SAM" id="SignalP"/>
    </source>
</evidence>
<organism evidence="2 3">
    <name type="scientific">Candidatus Berkelbacteria bacterium CG10_big_fil_rev_8_21_14_0_10_41_12</name>
    <dbReference type="NCBI Taxonomy" id="1974513"/>
    <lineage>
        <taxon>Bacteria</taxon>
        <taxon>Candidatus Berkelbacteria</taxon>
    </lineage>
</organism>
<protein>
    <submittedName>
        <fullName evidence="2">Uncharacterized protein</fullName>
    </submittedName>
</protein>
<gene>
    <name evidence="2" type="ORF">COT77_01780</name>
</gene>
<feature type="signal peptide" evidence="1">
    <location>
        <begin position="1"/>
        <end position="22"/>
    </location>
</feature>
<evidence type="ECO:0000313" key="3">
    <source>
        <dbReference type="Proteomes" id="UP000228596"/>
    </source>
</evidence>
<dbReference type="AlphaFoldDB" id="A0A2M6WX49"/>
<sequence length="122" mass="13379">MRTASILTVLTVLAIIATIVMAAPAQAGGISIRIYIGGGCGGYGGYGVYAPPPAYYQPPPYYPYASPGYAPGPTGYRRSWYGSETPRGVQSTETRRYEEQVSPWQRRTVTIRDEVNTIRPVW</sequence>
<dbReference type="Proteomes" id="UP000228596">
    <property type="component" value="Unassembled WGS sequence"/>
</dbReference>
<name>A0A2M6WX49_9BACT</name>
<evidence type="ECO:0000313" key="2">
    <source>
        <dbReference type="EMBL" id="PIT97373.1"/>
    </source>
</evidence>
<keyword evidence="1" id="KW-0732">Signal</keyword>
<comment type="caution">
    <text evidence="2">The sequence shown here is derived from an EMBL/GenBank/DDBJ whole genome shotgun (WGS) entry which is preliminary data.</text>
</comment>
<feature type="chain" id="PRO_5014760001" evidence="1">
    <location>
        <begin position="23"/>
        <end position="122"/>
    </location>
</feature>
<dbReference type="EMBL" id="PEZV01000015">
    <property type="protein sequence ID" value="PIT97373.1"/>
    <property type="molecule type" value="Genomic_DNA"/>
</dbReference>